<dbReference type="PANTHER" id="PTHR36791:SF2">
    <property type="entry name" value="OS03G0363400 PROTEIN"/>
    <property type="match status" value="1"/>
</dbReference>
<keyword evidence="2" id="KW-1185">Reference proteome</keyword>
<dbReference type="AlphaFoldDB" id="A0A9D4UV87"/>
<proteinExistence type="predicted"/>
<evidence type="ECO:0000313" key="2">
    <source>
        <dbReference type="Proteomes" id="UP000886520"/>
    </source>
</evidence>
<gene>
    <name evidence="1" type="ORF">GOP47_0010094</name>
</gene>
<organism evidence="1 2">
    <name type="scientific">Adiantum capillus-veneris</name>
    <name type="common">Maidenhair fern</name>
    <dbReference type="NCBI Taxonomy" id="13818"/>
    <lineage>
        <taxon>Eukaryota</taxon>
        <taxon>Viridiplantae</taxon>
        <taxon>Streptophyta</taxon>
        <taxon>Embryophyta</taxon>
        <taxon>Tracheophyta</taxon>
        <taxon>Polypodiopsida</taxon>
        <taxon>Polypodiidae</taxon>
        <taxon>Polypodiales</taxon>
        <taxon>Pteridineae</taxon>
        <taxon>Pteridaceae</taxon>
        <taxon>Vittarioideae</taxon>
        <taxon>Adiantum</taxon>
    </lineage>
</organism>
<reference evidence="1" key="1">
    <citation type="submission" date="2021-01" db="EMBL/GenBank/DDBJ databases">
        <title>Adiantum capillus-veneris genome.</title>
        <authorList>
            <person name="Fang Y."/>
            <person name="Liao Q."/>
        </authorList>
    </citation>
    <scope>NUCLEOTIDE SEQUENCE</scope>
    <source>
        <strain evidence="1">H3</strain>
        <tissue evidence="1">Leaf</tissue>
    </source>
</reference>
<evidence type="ECO:0008006" key="3">
    <source>
        <dbReference type="Google" id="ProtNLM"/>
    </source>
</evidence>
<dbReference type="Pfam" id="PF03692">
    <property type="entry name" value="CxxCxxCC"/>
    <property type="match status" value="1"/>
</dbReference>
<accession>A0A9D4UV87</accession>
<dbReference type="Proteomes" id="UP000886520">
    <property type="component" value="Chromosome 10"/>
</dbReference>
<evidence type="ECO:0000313" key="1">
    <source>
        <dbReference type="EMBL" id="KAI5074133.1"/>
    </source>
</evidence>
<dbReference type="PANTHER" id="PTHR36791">
    <property type="entry name" value="OS03G0363400 PROTEIN"/>
    <property type="match status" value="1"/>
</dbReference>
<sequence>MIGKDGWCKNFDKASRTCKIYEDRPRFCRVEPEVLKDLFDIPEHKVDKEACSLCRDSISDVYGCKSRELKNFERLITSLKTRSWWVLTGFLQMLQQQGCVKGFKLVLVANLC</sequence>
<name>A0A9D4UV87_ADICA</name>
<dbReference type="OrthoDB" id="1876721at2759"/>
<dbReference type="EMBL" id="JABFUD020000010">
    <property type="protein sequence ID" value="KAI5074133.1"/>
    <property type="molecule type" value="Genomic_DNA"/>
</dbReference>
<comment type="caution">
    <text evidence="1">The sequence shown here is derived from an EMBL/GenBank/DDBJ whole genome shotgun (WGS) entry which is preliminary data.</text>
</comment>
<protein>
    <recommendedName>
        <fullName evidence="3">Zinc/iron-chelating domain-containing protein</fullName>
    </recommendedName>
</protein>
<dbReference type="InterPro" id="IPR005358">
    <property type="entry name" value="Puta_zinc/iron-chelating_dom"/>
</dbReference>